<dbReference type="GO" id="GO:0007165">
    <property type="term" value="P:signal transduction"/>
    <property type="evidence" value="ECO:0007669"/>
    <property type="project" value="UniProtKB-KW"/>
</dbReference>
<name>A0A410RSE8_CORCK</name>
<keyword evidence="3" id="KW-0812">Transmembrane</keyword>
<protein>
    <submittedName>
        <fullName evidence="5">Methyl accepting chemotaxis protein</fullName>
    </submittedName>
</protein>
<dbReference type="AlphaFoldDB" id="A0A410RSE8"/>
<keyword evidence="3" id="KW-0472">Membrane</keyword>
<keyword evidence="1 2" id="KW-0807">Transducer</keyword>
<dbReference type="PANTHER" id="PTHR32089:SF112">
    <property type="entry name" value="LYSOZYME-LIKE PROTEIN-RELATED"/>
    <property type="match status" value="1"/>
</dbReference>
<reference evidence="5 6" key="1">
    <citation type="submission" date="2018-12" db="EMBL/GenBank/DDBJ databases">
        <title>Complete Genome Sequence of the Corallopyronin A producing Myxobacterium Corallococcus coralloides B035.</title>
        <authorList>
            <person name="Bouhired S.M."/>
            <person name="Rupp O."/>
            <person name="Blom J."/>
            <person name="Schaeberle T.F."/>
            <person name="Kehraus S."/>
            <person name="Schiefer A."/>
            <person name="Pfarr K."/>
            <person name="Goesmann A."/>
            <person name="Hoerauf A."/>
            <person name="Koenig G.M."/>
        </authorList>
    </citation>
    <scope>NUCLEOTIDE SEQUENCE [LARGE SCALE GENOMIC DNA]</scope>
    <source>
        <strain evidence="5 6">B035</strain>
    </source>
</reference>
<dbReference type="Pfam" id="PF00015">
    <property type="entry name" value="MCPsignal"/>
    <property type="match status" value="1"/>
</dbReference>
<feature type="transmembrane region" description="Helical" evidence="3">
    <location>
        <begin position="64"/>
        <end position="86"/>
    </location>
</feature>
<dbReference type="GO" id="GO:0016020">
    <property type="term" value="C:membrane"/>
    <property type="evidence" value="ECO:0007669"/>
    <property type="project" value="InterPro"/>
</dbReference>
<proteinExistence type="predicted"/>
<evidence type="ECO:0000256" key="3">
    <source>
        <dbReference type="SAM" id="Phobius"/>
    </source>
</evidence>
<sequence>MMRTQLSEAAVSERARQLFDAQCLSLGRRTDRTFVVLMVLQWLGGIAAAVYLSPRAWAGLESTVHSHVVAAVGLGLLLGGLPVGLALTRPGLESTRHVIAVGQALMSGLLIHLMGGRIETHFHIFGSLALLAIYRDWKVLLTFSGVVAADHFVRGLLWPESIFGMHARESWRWMEHTAWVAFEDLFLIASCVQGQRDLRESARREAQLELSRSAVEEQVVRPLTGSADALRASVTTLTESTGEQRHELARQARALEETRVTAEEIRQTSLLASEQAARVLEATQQAGDVGAAVEDAIGRSVEGLADLRAQTADLSERVQGLAAYTERIAGITRTVQDLADQSNVLAINAAIEAARAGEVGRGFAVVAREMRGLASQSVTATQQVRAVLEDTRSRIQGVVDLTRQGGERMGRGIETIRASGERLGMLSGLVKGNADAVRQISASVSQQSAGVSQIFTAVSDLTALMQASVARVEATHAAADRLQQVTDQVHGVIALYQERT</sequence>
<dbReference type="PANTHER" id="PTHR32089">
    <property type="entry name" value="METHYL-ACCEPTING CHEMOTAXIS PROTEIN MCPB"/>
    <property type="match status" value="1"/>
</dbReference>
<evidence type="ECO:0000256" key="1">
    <source>
        <dbReference type="ARBA" id="ARBA00023224"/>
    </source>
</evidence>
<dbReference type="Proteomes" id="UP000288758">
    <property type="component" value="Chromosome"/>
</dbReference>
<evidence type="ECO:0000256" key="2">
    <source>
        <dbReference type="PROSITE-ProRule" id="PRU00284"/>
    </source>
</evidence>
<keyword evidence="3" id="KW-1133">Transmembrane helix</keyword>
<feature type="transmembrane region" description="Helical" evidence="3">
    <location>
        <begin position="98"/>
        <end position="115"/>
    </location>
</feature>
<feature type="domain" description="Methyl-accepting transducer" evidence="4">
    <location>
        <begin position="226"/>
        <end position="462"/>
    </location>
</feature>
<evidence type="ECO:0000259" key="4">
    <source>
        <dbReference type="PROSITE" id="PS50111"/>
    </source>
</evidence>
<dbReference type="SMART" id="SM00283">
    <property type="entry name" value="MA"/>
    <property type="match status" value="1"/>
</dbReference>
<gene>
    <name evidence="5" type="primary">trg_1</name>
    <name evidence="5" type="ORF">EJ065_3276</name>
</gene>
<dbReference type="PROSITE" id="PS50111">
    <property type="entry name" value="CHEMOTAXIS_TRANSDUC_2"/>
    <property type="match status" value="1"/>
</dbReference>
<dbReference type="EMBL" id="CP034669">
    <property type="protein sequence ID" value="QAT84839.1"/>
    <property type="molecule type" value="Genomic_DNA"/>
</dbReference>
<feature type="transmembrane region" description="Helical" evidence="3">
    <location>
        <begin position="34"/>
        <end position="52"/>
    </location>
</feature>
<evidence type="ECO:0000313" key="6">
    <source>
        <dbReference type="Proteomes" id="UP000288758"/>
    </source>
</evidence>
<dbReference type="RefSeq" id="WP_240672893.1">
    <property type="nucleotide sequence ID" value="NZ_CP034669.1"/>
</dbReference>
<organism evidence="5 6">
    <name type="scientific">Corallococcus coralloides</name>
    <name type="common">Myxococcus coralloides</name>
    <dbReference type="NCBI Taxonomy" id="184914"/>
    <lineage>
        <taxon>Bacteria</taxon>
        <taxon>Pseudomonadati</taxon>
        <taxon>Myxococcota</taxon>
        <taxon>Myxococcia</taxon>
        <taxon>Myxococcales</taxon>
        <taxon>Cystobacterineae</taxon>
        <taxon>Myxococcaceae</taxon>
        <taxon>Corallococcus</taxon>
    </lineage>
</organism>
<dbReference type="InterPro" id="IPR004089">
    <property type="entry name" value="MCPsignal_dom"/>
</dbReference>
<evidence type="ECO:0000313" key="5">
    <source>
        <dbReference type="EMBL" id="QAT84839.1"/>
    </source>
</evidence>
<dbReference type="SUPFAM" id="SSF58104">
    <property type="entry name" value="Methyl-accepting chemotaxis protein (MCP) signaling domain"/>
    <property type="match status" value="1"/>
</dbReference>
<dbReference type="Gene3D" id="1.10.287.950">
    <property type="entry name" value="Methyl-accepting chemotaxis protein"/>
    <property type="match status" value="1"/>
</dbReference>
<accession>A0A410RSE8</accession>